<dbReference type="GO" id="GO:0006793">
    <property type="term" value="P:phosphorus metabolic process"/>
    <property type="evidence" value="ECO:0007669"/>
    <property type="project" value="UniProtKB-ARBA"/>
</dbReference>
<proteinExistence type="predicted"/>
<dbReference type="GO" id="GO:0003824">
    <property type="term" value="F:catalytic activity"/>
    <property type="evidence" value="ECO:0007669"/>
    <property type="project" value="InterPro"/>
</dbReference>
<name>A0A1I2B8S5_9ACTN</name>
<feature type="domain" description="PLD phosphodiesterase" evidence="1">
    <location>
        <begin position="53"/>
        <end position="80"/>
    </location>
</feature>
<dbReference type="PROSITE" id="PS50035">
    <property type="entry name" value="PLD"/>
    <property type="match status" value="1"/>
</dbReference>
<evidence type="ECO:0000313" key="3">
    <source>
        <dbReference type="Proteomes" id="UP000198589"/>
    </source>
</evidence>
<dbReference type="AlphaFoldDB" id="A0A1I2B8S5"/>
<protein>
    <submittedName>
        <fullName evidence="2">PLD-like domain-containing protein</fullName>
    </submittedName>
</protein>
<sequence>MGAGVLARLAQLAKASSATWRVLTKLDAAAIAHGSLSTQGLRQLLAAGVELRSLSQLHAKVFLGDDAFGLIGSANLTDAGLGGTGGKSNVELGVLLDGTQQQEASKHFDGWWGSASIVTEADIDGVEKLAKNLPTSVSAPVVDAEPPQFLEEANRLLAEARSANLWIKAVYQDEAAADLAWGAGAWFSSSKRGRPSFQVGDLVLIYAKDAHRCSAVVEVTDSPRRDPAFVVSDGRPEEEGERWPWVNDVTVRLKVPSAVGVPLSHLGFTGQSLQGGHKRLGHSEFALAVRYLAATPAGDATS</sequence>
<dbReference type="Proteomes" id="UP000198589">
    <property type="component" value="Unassembled WGS sequence"/>
</dbReference>
<dbReference type="Gene3D" id="3.30.870.10">
    <property type="entry name" value="Endonuclease Chain A"/>
    <property type="match status" value="1"/>
</dbReference>
<dbReference type="STRING" id="1798228.SAMN05216574_10489"/>
<organism evidence="2 3">
    <name type="scientific">Blastococcus tunisiensis</name>
    <dbReference type="NCBI Taxonomy" id="1798228"/>
    <lineage>
        <taxon>Bacteria</taxon>
        <taxon>Bacillati</taxon>
        <taxon>Actinomycetota</taxon>
        <taxon>Actinomycetes</taxon>
        <taxon>Geodermatophilales</taxon>
        <taxon>Geodermatophilaceae</taxon>
        <taxon>Blastococcus</taxon>
    </lineage>
</organism>
<dbReference type="EMBL" id="FOND01000004">
    <property type="protein sequence ID" value="SFE52555.1"/>
    <property type="molecule type" value="Genomic_DNA"/>
</dbReference>
<dbReference type="SUPFAM" id="SSF56024">
    <property type="entry name" value="Phospholipase D/nuclease"/>
    <property type="match status" value="1"/>
</dbReference>
<dbReference type="InterPro" id="IPR025202">
    <property type="entry name" value="PLD-like_dom"/>
</dbReference>
<evidence type="ECO:0000259" key="1">
    <source>
        <dbReference type="PROSITE" id="PS50035"/>
    </source>
</evidence>
<dbReference type="Pfam" id="PF13091">
    <property type="entry name" value="PLDc_2"/>
    <property type="match status" value="1"/>
</dbReference>
<accession>A0A1I2B8S5</accession>
<gene>
    <name evidence="2" type="ORF">SAMN05216574_10489</name>
</gene>
<keyword evidence="3" id="KW-1185">Reference proteome</keyword>
<evidence type="ECO:0000313" key="2">
    <source>
        <dbReference type="EMBL" id="SFE52555.1"/>
    </source>
</evidence>
<dbReference type="InterPro" id="IPR001736">
    <property type="entry name" value="PLipase_D/transphosphatidylase"/>
</dbReference>
<reference evidence="3" key="1">
    <citation type="submission" date="2016-10" db="EMBL/GenBank/DDBJ databases">
        <authorList>
            <person name="Varghese N."/>
            <person name="Submissions S."/>
        </authorList>
    </citation>
    <scope>NUCLEOTIDE SEQUENCE [LARGE SCALE GENOMIC DNA]</scope>
    <source>
        <strain evidence="3">DSM 46838</strain>
    </source>
</reference>